<dbReference type="GO" id="GO:0016853">
    <property type="term" value="F:isomerase activity"/>
    <property type="evidence" value="ECO:0007669"/>
    <property type="project" value="UniProtKB-KW"/>
</dbReference>
<gene>
    <name evidence="3" type="ORF">CJF39_03220</name>
</gene>
<dbReference type="NCBIfam" id="NF033377">
    <property type="entry name" value="OMA_tautomer"/>
    <property type="match status" value="1"/>
</dbReference>
<organism evidence="3 4">
    <name type="scientific">Pseudomonas lundensis</name>
    <dbReference type="NCBI Taxonomy" id="86185"/>
    <lineage>
        <taxon>Bacteria</taxon>
        <taxon>Pseudomonadati</taxon>
        <taxon>Pseudomonadota</taxon>
        <taxon>Gammaproteobacteria</taxon>
        <taxon>Pseudomonadales</taxon>
        <taxon>Pseudomonadaceae</taxon>
        <taxon>Pseudomonas</taxon>
    </lineage>
</organism>
<protein>
    <submittedName>
        <fullName evidence="3">Isomerase</fullName>
    </submittedName>
</protein>
<dbReference type="InterPro" id="IPR047687">
    <property type="entry name" value="OMA_tautomer-like"/>
</dbReference>
<evidence type="ECO:0000256" key="2">
    <source>
        <dbReference type="ARBA" id="ARBA00023235"/>
    </source>
</evidence>
<dbReference type="OrthoDB" id="9779763at2"/>
<dbReference type="InterPro" id="IPR007400">
    <property type="entry name" value="PrpF-like"/>
</dbReference>
<dbReference type="PANTHER" id="PTHR43709:SF3">
    <property type="entry name" value="ISOMERASE YBHH-RELATED"/>
    <property type="match status" value="1"/>
</dbReference>
<dbReference type="AlphaFoldDB" id="A0A266NEE7"/>
<accession>A0A266NEE7</accession>
<dbReference type="EMBL" id="NQKI01000003">
    <property type="protein sequence ID" value="OZY60861.1"/>
    <property type="molecule type" value="Genomic_DNA"/>
</dbReference>
<proteinExistence type="inferred from homology"/>
<dbReference type="Pfam" id="PF04303">
    <property type="entry name" value="PrpF"/>
    <property type="match status" value="1"/>
</dbReference>
<evidence type="ECO:0000313" key="4">
    <source>
        <dbReference type="Proteomes" id="UP000215788"/>
    </source>
</evidence>
<dbReference type="RefSeq" id="WP_094992114.1">
    <property type="nucleotide sequence ID" value="NZ_NQKI01000003.1"/>
</dbReference>
<reference evidence="3 4" key="1">
    <citation type="submission" date="2017-08" db="EMBL/GenBank/DDBJ databases">
        <title>Genomic and metabolic characterisation of spoilage-associated Pseudomonas species.</title>
        <authorList>
            <person name="Stanborough T."/>
            <person name="Fegan N."/>
            <person name="Powell S.M."/>
            <person name="Singh T."/>
            <person name="Tamplin M.L."/>
            <person name="Chandry P.S."/>
        </authorList>
    </citation>
    <scope>NUCLEOTIDE SEQUENCE [LARGE SCALE GENOMIC DNA]</scope>
    <source>
        <strain evidence="3 4">L1802</strain>
    </source>
</reference>
<keyword evidence="2 3" id="KW-0413">Isomerase</keyword>
<dbReference type="Gene3D" id="3.10.310.10">
    <property type="entry name" value="Diaminopimelate Epimerase, Chain A, domain 1"/>
    <property type="match status" value="2"/>
</dbReference>
<evidence type="ECO:0000313" key="3">
    <source>
        <dbReference type="EMBL" id="OZY60861.1"/>
    </source>
</evidence>
<dbReference type="PANTHER" id="PTHR43709">
    <property type="entry name" value="ACONITATE ISOMERASE-RELATED"/>
    <property type="match status" value="1"/>
</dbReference>
<name>A0A266NEE7_9PSED</name>
<dbReference type="SUPFAM" id="SSF54506">
    <property type="entry name" value="Diaminopimelate epimerase-like"/>
    <property type="match status" value="2"/>
</dbReference>
<sequence>MQCVPCVLMRGGTSKGAFFLSHDLPESITERDELLLSLMGSGHELEIDGIGGGSPQTSKVAIVSPSLHPDADVDYLFVQVMVSTRRVDTTPNCGNMLCAVGPFAIEQGLVKPSGPTTRVRIRNLNTHTFVMAEVQTPQGKVTYEGETAIDGVPGSAAAVHLTFLDAAGSKTGALFPTGNVQDVFDGIPVTCIDMAMPMVIVEARHMGKQGDESPVELDADTTFLHRLETIRLRAGAAMGLGDVSDRVIPKPVLIAPSKAGGTLLVRYFMPHACHRALAITGSIGLATACVSQGSVAAQLLGKACKPRQQDVRIEHPSGGIDVRLSYTGMSGEIICASVVRTARRLFSGYVYASPLRKRASQFN</sequence>
<comment type="similarity">
    <text evidence="1">Belongs to the PrpF family.</text>
</comment>
<evidence type="ECO:0000256" key="1">
    <source>
        <dbReference type="ARBA" id="ARBA00007673"/>
    </source>
</evidence>
<comment type="caution">
    <text evidence="3">The sequence shown here is derived from an EMBL/GenBank/DDBJ whole genome shotgun (WGS) entry which is preliminary data.</text>
</comment>
<dbReference type="Proteomes" id="UP000215788">
    <property type="component" value="Unassembled WGS sequence"/>
</dbReference>